<dbReference type="Proteomes" id="UP000027920">
    <property type="component" value="Unassembled WGS sequence"/>
</dbReference>
<proteinExistence type="predicted"/>
<evidence type="ECO:0000313" key="2">
    <source>
        <dbReference type="Proteomes" id="UP000027920"/>
    </source>
</evidence>
<dbReference type="HOGENOM" id="CLU_1970574_0_0_1"/>
<evidence type="ECO:0000313" key="1">
    <source>
        <dbReference type="EMBL" id="KEF61327.1"/>
    </source>
</evidence>
<name>A0A072PNM7_9EURO</name>
<gene>
    <name evidence="1" type="ORF">A1O9_02892</name>
</gene>
<dbReference type="VEuPathDB" id="FungiDB:A1O9_02892"/>
<dbReference type="AlphaFoldDB" id="A0A072PNM7"/>
<organism evidence="1 2">
    <name type="scientific">Exophiala aquamarina CBS 119918</name>
    <dbReference type="NCBI Taxonomy" id="1182545"/>
    <lineage>
        <taxon>Eukaryota</taxon>
        <taxon>Fungi</taxon>
        <taxon>Dikarya</taxon>
        <taxon>Ascomycota</taxon>
        <taxon>Pezizomycotina</taxon>
        <taxon>Eurotiomycetes</taxon>
        <taxon>Chaetothyriomycetidae</taxon>
        <taxon>Chaetothyriales</taxon>
        <taxon>Herpotrichiellaceae</taxon>
        <taxon>Exophiala</taxon>
    </lineage>
</organism>
<protein>
    <submittedName>
        <fullName evidence="1">Uncharacterized protein</fullName>
    </submittedName>
</protein>
<reference evidence="1 2" key="1">
    <citation type="submission" date="2013-03" db="EMBL/GenBank/DDBJ databases">
        <title>The Genome Sequence of Exophiala aquamarina CBS 119918.</title>
        <authorList>
            <consortium name="The Broad Institute Genomics Platform"/>
            <person name="Cuomo C."/>
            <person name="de Hoog S."/>
            <person name="Gorbushina A."/>
            <person name="Walker B."/>
            <person name="Young S.K."/>
            <person name="Zeng Q."/>
            <person name="Gargeya S."/>
            <person name="Fitzgerald M."/>
            <person name="Haas B."/>
            <person name="Abouelleil A."/>
            <person name="Allen A.W."/>
            <person name="Alvarado L."/>
            <person name="Arachchi H.M."/>
            <person name="Berlin A.M."/>
            <person name="Chapman S.B."/>
            <person name="Gainer-Dewar J."/>
            <person name="Goldberg J."/>
            <person name="Griggs A."/>
            <person name="Gujja S."/>
            <person name="Hansen M."/>
            <person name="Howarth C."/>
            <person name="Imamovic A."/>
            <person name="Ireland A."/>
            <person name="Larimer J."/>
            <person name="McCowan C."/>
            <person name="Murphy C."/>
            <person name="Pearson M."/>
            <person name="Poon T.W."/>
            <person name="Priest M."/>
            <person name="Roberts A."/>
            <person name="Saif S."/>
            <person name="Shea T."/>
            <person name="Sisk P."/>
            <person name="Sykes S."/>
            <person name="Wortman J."/>
            <person name="Nusbaum C."/>
            <person name="Birren B."/>
        </authorList>
    </citation>
    <scope>NUCLEOTIDE SEQUENCE [LARGE SCALE GENOMIC DNA]</scope>
    <source>
        <strain evidence="1 2">CBS 119918</strain>
    </source>
</reference>
<dbReference type="GeneID" id="25277833"/>
<accession>A0A072PNM7</accession>
<dbReference type="RefSeq" id="XP_013263917.1">
    <property type="nucleotide sequence ID" value="XM_013408463.1"/>
</dbReference>
<dbReference type="EMBL" id="AMGV01000002">
    <property type="protein sequence ID" value="KEF61327.1"/>
    <property type="molecule type" value="Genomic_DNA"/>
</dbReference>
<sequence>MPALVSMTIECDKSDALANYLLRDVDKYPTSHRRGIHHFIRSKVTGGGRDITFVLESDPEDYSSPVEFCNEVIGAATWRRHGTSPTALAWQRLARGGVVDQFNRFLLSLEDRVSKPDWEFGVQKRRF</sequence>
<comment type="caution">
    <text evidence="1">The sequence shown here is derived from an EMBL/GenBank/DDBJ whole genome shotgun (WGS) entry which is preliminary data.</text>
</comment>
<keyword evidence="2" id="KW-1185">Reference proteome</keyword>
<dbReference type="Gene3D" id="3.40.630.30">
    <property type="match status" value="1"/>
</dbReference>